<dbReference type="PANTHER" id="PTHR30466:SF11">
    <property type="entry name" value="FLAVIN-DEPENDENT MONOOXYGENASE, REDUCTASE SUBUNIT HSAB"/>
    <property type="match status" value="1"/>
</dbReference>
<gene>
    <name evidence="4" type="ORF">ACFOVU_09820</name>
</gene>
<keyword evidence="2 4" id="KW-0560">Oxidoreductase</keyword>
<dbReference type="EC" id="1.-.-.-" evidence="4"/>
<evidence type="ECO:0000256" key="2">
    <source>
        <dbReference type="ARBA" id="ARBA00023002"/>
    </source>
</evidence>
<dbReference type="InterPro" id="IPR002563">
    <property type="entry name" value="Flavin_Rdtase-like_dom"/>
</dbReference>
<dbReference type="SUPFAM" id="SSF50475">
    <property type="entry name" value="FMN-binding split barrel"/>
    <property type="match status" value="1"/>
</dbReference>
<dbReference type="Proteomes" id="UP001595847">
    <property type="component" value="Unassembled WGS sequence"/>
</dbReference>
<evidence type="ECO:0000256" key="1">
    <source>
        <dbReference type="ARBA" id="ARBA00008898"/>
    </source>
</evidence>
<dbReference type="GO" id="GO:0016491">
    <property type="term" value="F:oxidoreductase activity"/>
    <property type="evidence" value="ECO:0007669"/>
    <property type="project" value="UniProtKB-KW"/>
</dbReference>
<comment type="caution">
    <text evidence="4">The sequence shown here is derived from an EMBL/GenBank/DDBJ whole genome shotgun (WGS) entry which is preliminary data.</text>
</comment>
<reference evidence="5" key="1">
    <citation type="journal article" date="2019" name="Int. J. Syst. Evol. Microbiol.">
        <title>The Global Catalogue of Microorganisms (GCM) 10K type strain sequencing project: providing services to taxonomists for standard genome sequencing and annotation.</title>
        <authorList>
            <consortium name="The Broad Institute Genomics Platform"/>
            <consortium name="The Broad Institute Genome Sequencing Center for Infectious Disease"/>
            <person name="Wu L."/>
            <person name="Ma J."/>
        </authorList>
    </citation>
    <scope>NUCLEOTIDE SEQUENCE [LARGE SCALE GENOMIC DNA]</scope>
    <source>
        <strain evidence="5">TBRC 1826</strain>
    </source>
</reference>
<dbReference type="InterPro" id="IPR012349">
    <property type="entry name" value="Split_barrel_FMN-bd"/>
</dbReference>
<evidence type="ECO:0000313" key="4">
    <source>
        <dbReference type="EMBL" id="MFC3996212.1"/>
    </source>
</evidence>
<feature type="domain" description="Flavin reductase like" evidence="3">
    <location>
        <begin position="18"/>
        <end position="163"/>
    </location>
</feature>
<comment type="similarity">
    <text evidence="1">Belongs to the non-flavoprotein flavin reductase family.</text>
</comment>
<evidence type="ECO:0000259" key="3">
    <source>
        <dbReference type="SMART" id="SM00903"/>
    </source>
</evidence>
<dbReference type="InterPro" id="IPR050268">
    <property type="entry name" value="NADH-dep_flavin_reductase"/>
</dbReference>
<dbReference type="RefSeq" id="WP_378532057.1">
    <property type="nucleotide sequence ID" value="NZ_JBHSBH010000007.1"/>
</dbReference>
<name>A0ABV8FK55_9ACTN</name>
<accession>A0ABV8FK55</accession>
<proteinExistence type="inferred from homology"/>
<dbReference type="EMBL" id="JBHSBH010000007">
    <property type="protein sequence ID" value="MFC3996212.1"/>
    <property type="molecule type" value="Genomic_DNA"/>
</dbReference>
<organism evidence="4 5">
    <name type="scientific">Nocardiopsis sediminis</name>
    <dbReference type="NCBI Taxonomy" id="1778267"/>
    <lineage>
        <taxon>Bacteria</taxon>
        <taxon>Bacillati</taxon>
        <taxon>Actinomycetota</taxon>
        <taxon>Actinomycetes</taxon>
        <taxon>Streptosporangiales</taxon>
        <taxon>Nocardiopsidaceae</taxon>
        <taxon>Nocardiopsis</taxon>
    </lineage>
</organism>
<protein>
    <submittedName>
        <fullName evidence="4">Flavin reductase family protein</fullName>
        <ecNumber evidence="4">1.-.-.-</ecNumber>
    </submittedName>
</protein>
<dbReference type="SMART" id="SM00903">
    <property type="entry name" value="Flavin_Reduct"/>
    <property type="match status" value="1"/>
</dbReference>
<sequence length="171" mass="18056">MSTHPGTTVTPTHFRSVMRHLPTGVAAICSADPRTAEPCGLIVGTFASLSLDPAWVTFNVARTSTSWPRIAGSGRFSVSLLADGQQAVCAALSGKGADKFRSLDWEMSAYGTPRIRGSLGWIDCLLLRELDGGDHLLIIAEAQEMTAADRGDPLVFHGGRLGGLRGPQPAV</sequence>
<dbReference type="Gene3D" id="2.30.110.10">
    <property type="entry name" value="Electron Transport, Fmn-binding Protein, Chain A"/>
    <property type="match status" value="1"/>
</dbReference>
<evidence type="ECO:0000313" key="5">
    <source>
        <dbReference type="Proteomes" id="UP001595847"/>
    </source>
</evidence>
<dbReference type="Pfam" id="PF01613">
    <property type="entry name" value="Flavin_Reduct"/>
    <property type="match status" value="1"/>
</dbReference>
<dbReference type="PANTHER" id="PTHR30466">
    <property type="entry name" value="FLAVIN REDUCTASE"/>
    <property type="match status" value="1"/>
</dbReference>
<keyword evidence="5" id="KW-1185">Reference proteome</keyword>